<dbReference type="InterPro" id="IPR007694">
    <property type="entry name" value="DNA_helicase_DnaB-like_C"/>
</dbReference>
<accession>A0A060AB93</accession>
<reference evidence="2 3" key="1">
    <citation type="journal article" date="2014" name="Genome Announc.">
        <title>Complete Genome Sequence of a Staphylococcus epidermidis Bacteriophage Isolated from the Anterior Nares of Humans.</title>
        <authorList>
            <person name="Aswani V.H."/>
            <person name="Tremblay D.M."/>
            <person name="Moineau S."/>
            <person name="Shukla S.K."/>
        </authorList>
    </citation>
    <scope>NUCLEOTIDE SEQUENCE [LARGE SCALE GENOMIC DNA]</scope>
</reference>
<keyword evidence="3" id="KW-1185">Reference proteome</keyword>
<feature type="domain" description="SF4 helicase" evidence="1">
    <location>
        <begin position="214"/>
        <end position="475"/>
    </location>
</feature>
<dbReference type="PANTHER" id="PTHR30153:SF2">
    <property type="entry name" value="REPLICATIVE DNA HELICASE"/>
    <property type="match status" value="1"/>
</dbReference>
<dbReference type="RefSeq" id="YP_009042604.1">
    <property type="nucleotide sequence ID" value="NC_024355.1"/>
</dbReference>
<proteinExistence type="predicted"/>
<dbReference type="GO" id="GO:0006260">
    <property type="term" value="P:DNA replication"/>
    <property type="evidence" value="ECO:0007669"/>
    <property type="project" value="InterPro"/>
</dbReference>
<dbReference type="PANTHER" id="PTHR30153">
    <property type="entry name" value="REPLICATIVE DNA HELICASE DNAB"/>
    <property type="match status" value="1"/>
</dbReference>
<dbReference type="GeneID" id="19685840"/>
<evidence type="ECO:0000259" key="1">
    <source>
        <dbReference type="Pfam" id="PF03796"/>
    </source>
</evidence>
<dbReference type="InterPro" id="IPR036185">
    <property type="entry name" value="DNA_heli_DnaB-like_N_sf"/>
</dbReference>
<dbReference type="SUPFAM" id="SSF48024">
    <property type="entry name" value="N-terminal domain of DnaB helicase"/>
    <property type="match status" value="1"/>
</dbReference>
<protein>
    <submittedName>
        <fullName evidence="2">DNA helicase</fullName>
    </submittedName>
</protein>
<keyword evidence="2" id="KW-0547">Nucleotide-binding</keyword>
<dbReference type="KEGG" id="vg:19685840"/>
<keyword evidence="2" id="KW-0347">Helicase</keyword>
<dbReference type="InterPro" id="IPR016136">
    <property type="entry name" value="DNA_helicase_N/primase_C"/>
</dbReference>
<organism evidence="2 3">
    <name type="scientific">Staphylococcus phage 6ec</name>
    <dbReference type="NCBI Taxonomy" id="1500386"/>
    <lineage>
        <taxon>Viruses</taxon>
        <taxon>Duplodnaviria</taxon>
        <taxon>Heunggongvirae</taxon>
        <taxon>Uroviricota</taxon>
        <taxon>Caudoviricetes</taxon>
        <taxon>Sextaecvirus</taxon>
        <taxon>Sextaecvirus sextaec</taxon>
    </lineage>
</organism>
<keyword evidence="2" id="KW-0067">ATP-binding</keyword>
<name>A0A060AB93_9CAUD</name>
<dbReference type="Pfam" id="PF03796">
    <property type="entry name" value="DnaB_C"/>
    <property type="match status" value="1"/>
</dbReference>
<dbReference type="EMBL" id="KJ804259">
    <property type="protein sequence ID" value="AIA64125.1"/>
    <property type="molecule type" value="Genomic_DNA"/>
</dbReference>
<dbReference type="GO" id="GO:0005524">
    <property type="term" value="F:ATP binding"/>
    <property type="evidence" value="ECO:0007669"/>
    <property type="project" value="InterPro"/>
</dbReference>
<dbReference type="Gene3D" id="3.40.50.300">
    <property type="entry name" value="P-loop containing nucleotide triphosphate hydrolases"/>
    <property type="match status" value="1"/>
</dbReference>
<evidence type="ECO:0000313" key="2">
    <source>
        <dbReference type="EMBL" id="AIA64125.1"/>
    </source>
</evidence>
<gene>
    <name evidence="2" type="ORF">PHAGE6E_99</name>
</gene>
<evidence type="ECO:0000313" key="3">
    <source>
        <dbReference type="Proteomes" id="UP000026999"/>
    </source>
</evidence>
<dbReference type="GO" id="GO:0003678">
    <property type="term" value="F:DNA helicase activity"/>
    <property type="evidence" value="ECO:0007669"/>
    <property type="project" value="InterPro"/>
</dbReference>
<dbReference type="OrthoDB" id="12339at10239"/>
<sequence>MENRNLSNLNPVRSVYTVIGSICQDTELLRHNDCQLKPEDFMQSLHRIVFKAINNIVFNASGDRVTNITAVDIDNYLSSYPTQYKVWNEQKGYEYIQNCLEHANKETFWQSYDLLKKMSILRAYVLEGFDVSDLYDWESEDFLAREKSIKELRKKDMKDIFEHFTLKNLRVKDDFNIETDIKSFKAGQNISQLLDETREGMGFGYPTACGFENSSFGGLKKGKLLLRSGSTGSMKSSLQIRDMIDVAVDKIYLNGEWVSHGVSIPSLFISTELDEADLNYMALSYLTGISRKVIKNGLFNMEQRKLLEQAGNILEESPLYLVHMPNFTISDMEDTIERHILDHDVQYVAFDYIQNRSSLQRSINELYGSVQREDQVLLYLSDSLRAIAEKYNIAMQSATQLNRSGVGKDAEMNSNALRGSSAVADKVDYGMILHKARERDLENVKDIVEENGFGKEPNMLRFLYKNRDGIPEVILFTHLDKSTIREECLFATDYDYNIIEDITDLQYEFTEGKTEKDFKREEYYSKDGVFGDVVDRSNDNSDIDF</sequence>
<dbReference type="SUPFAM" id="SSF52540">
    <property type="entry name" value="P-loop containing nucleoside triphosphate hydrolases"/>
    <property type="match status" value="1"/>
</dbReference>
<dbReference type="InterPro" id="IPR027417">
    <property type="entry name" value="P-loop_NTPase"/>
</dbReference>
<dbReference type="Proteomes" id="UP000026999">
    <property type="component" value="Segment"/>
</dbReference>
<dbReference type="Gene3D" id="1.10.860.10">
    <property type="entry name" value="DNAb Helicase, Chain A"/>
    <property type="match status" value="1"/>
</dbReference>
<keyword evidence="2" id="KW-0378">Hydrolase</keyword>